<dbReference type="Proteomes" id="UP000799302">
    <property type="component" value="Unassembled WGS sequence"/>
</dbReference>
<organism evidence="10 11">
    <name type="scientific">Microthyrium microscopicum</name>
    <dbReference type="NCBI Taxonomy" id="703497"/>
    <lineage>
        <taxon>Eukaryota</taxon>
        <taxon>Fungi</taxon>
        <taxon>Dikarya</taxon>
        <taxon>Ascomycota</taxon>
        <taxon>Pezizomycotina</taxon>
        <taxon>Dothideomycetes</taxon>
        <taxon>Dothideomycetes incertae sedis</taxon>
        <taxon>Microthyriales</taxon>
        <taxon>Microthyriaceae</taxon>
        <taxon>Microthyrium</taxon>
    </lineage>
</organism>
<dbReference type="EC" id="3.5.2.3" evidence="4"/>
<comment type="cofactor">
    <cofactor evidence="1">
        <name>Zn(2+)</name>
        <dbReference type="ChEBI" id="CHEBI:29105"/>
    </cofactor>
</comment>
<keyword evidence="5" id="KW-0479">Metal-binding</keyword>
<evidence type="ECO:0000259" key="9">
    <source>
        <dbReference type="Pfam" id="PF04909"/>
    </source>
</evidence>
<evidence type="ECO:0000256" key="2">
    <source>
        <dbReference type="ARBA" id="ARBA00004880"/>
    </source>
</evidence>
<evidence type="ECO:0000313" key="10">
    <source>
        <dbReference type="EMBL" id="KAF2669729.1"/>
    </source>
</evidence>
<evidence type="ECO:0000256" key="8">
    <source>
        <dbReference type="ARBA" id="ARBA00022975"/>
    </source>
</evidence>
<reference evidence="10" key="1">
    <citation type="journal article" date="2020" name="Stud. Mycol.">
        <title>101 Dothideomycetes genomes: a test case for predicting lifestyles and emergence of pathogens.</title>
        <authorList>
            <person name="Haridas S."/>
            <person name="Albert R."/>
            <person name="Binder M."/>
            <person name="Bloem J."/>
            <person name="Labutti K."/>
            <person name="Salamov A."/>
            <person name="Andreopoulos B."/>
            <person name="Baker S."/>
            <person name="Barry K."/>
            <person name="Bills G."/>
            <person name="Bluhm B."/>
            <person name="Cannon C."/>
            <person name="Castanera R."/>
            <person name="Culley D."/>
            <person name="Daum C."/>
            <person name="Ezra D."/>
            <person name="Gonzalez J."/>
            <person name="Henrissat B."/>
            <person name="Kuo A."/>
            <person name="Liang C."/>
            <person name="Lipzen A."/>
            <person name="Lutzoni F."/>
            <person name="Magnuson J."/>
            <person name="Mondo S."/>
            <person name="Nolan M."/>
            <person name="Ohm R."/>
            <person name="Pangilinan J."/>
            <person name="Park H.-J."/>
            <person name="Ramirez L."/>
            <person name="Alfaro M."/>
            <person name="Sun H."/>
            <person name="Tritt A."/>
            <person name="Yoshinaga Y."/>
            <person name="Zwiers L.-H."/>
            <person name="Turgeon B."/>
            <person name="Goodwin S."/>
            <person name="Spatafora J."/>
            <person name="Crous P."/>
            <person name="Grigoriev I."/>
        </authorList>
    </citation>
    <scope>NUCLEOTIDE SEQUENCE</scope>
    <source>
        <strain evidence="10">CBS 115976</strain>
    </source>
</reference>
<dbReference type="InterPro" id="IPR032466">
    <property type="entry name" value="Metal_Hydrolase"/>
</dbReference>
<dbReference type="EMBL" id="MU004235">
    <property type="protein sequence ID" value="KAF2669729.1"/>
    <property type="molecule type" value="Genomic_DNA"/>
</dbReference>
<keyword evidence="7" id="KW-0862">Zinc</keyword>
<evidence type="ECO:0000256" key="7">
    <source>
        <dbReference type="ARBA" id="ARBA00022833"/>
    </source>
</evidence>
<dbReference type="Gene3D" id="3.20.20.140">
    <property type="entry name" value="Metal-dependent hydrolases"/>
    <property type="match status" value="1"/>
</dbReference>
<evidence type="ECO:0000256" key="4">
    <source>
        <dbReference type="ARBA" id="ARBA00012860"/>
    </source>
</evidence>
<accession>A0A6A6UBT3</accession>
<comment type="pathway">
    <text evidence="2">Pyrimidine metabolism; UMP biosynthesis via de novo pathway; (S)-dihydroorotate from bicarbonate: step 3/3.</text>
</comment>
<dbReference type="InterPro" id="IPR002195">
    <property type="entry name" value="Dihydroorotase_CS"/>
</dbReference>
<dbReference type="OrthoDB" id="1670005at2759"/>
<dbReference type="HAMAP" id="MF_00219">
    <property type="entry name" value="PyrC_classII"/>
    <property type="match status" value="1"/>
</dbReference>
<dbReference type="PANTHER" id="PTHR43137:SF1">
    <property type="entry name" value="DIHYDROOROTASE"/>
    <property type="match status" value="1"/>
</dbReference>
<dbReference type="Pfam" id="PF04909">
    <property type="entry name" value="Amidohydro_2"/>
    <property type="match status" value="1"/>
</dbReference>
<sequence>MILESLSKLELPATADFHVHLRQDELCDAVVPTIRKGGVNVVYVMPNLIPPITKVKQCLDYKAKLEALEPKVTFLMSLYLHEDITPETIKEAKESGITGVKSYPAGVTTNSSSGVVDYEQFYRVFEEMQNQDLVLNLHGECPKQLGITVLNAEEKFLPTLLSIHAKFPKLRIILEHCTSAPAIEAVKQCGPTVVATITAHHLFLTIDDVVGDAHAFCKPVAKTDTDRTAILQAAVSNNPKFFLGTDSAPHPRAAKSSNLKKAAAGVFTQPYATHTVLDALERACKEGTLKEEQVTMEVLEGFLGKHGRKFYGVEESKEKIVLKRKGEKVGDLVEGSVDVVPFRLGEETWSLTWKT</sequence>
<proteinExistence type="inferred from homology"/>
<keyword evidence="6" id="KW-0378">Hydrolase</keyword>
<dbReference type="FunFam" id="3.20.20.140:FF:000041">
    <property type="entry name" value="Dihydroorotase, variant"/>
    <property type="match status" value="1"/>
</dbReference>
<evidence type="ECO:0000256" key="5">
    <source>
        <dbReference type="ARBA" id="ARBA00022723"/>
    </source>
</evidence>
<dbReference type="GO" id="GO:0044205">
    <property type="term" value="P:'de novo' UMP biosynthetic process"/>
    <property type="evidence" value="ECO:0007669"/>
    <property type="project" value="UniProtKB-UniPathway"/>
</dbReference>
<dbReference type="PIRSF" id="PIRSF001237">
    <property type="entry name" value="DHOdimr"/>
    <property type="match status" value="1"/>
</dbReference>
<dbReference type="InterPro" id="IPR006680">
    <property type="entry name" value="Amidohydro-rel"/>
</dbReference>
<dbReference type="GO" id="GO:0005737">
    <property type="term" value="C:cytoplasm"/>
    <property type="evidence" value="ECO:0007669"/>
    <property type="project" value="TreeGrafter"/>
</dbReference>
<dbReference type="InterPro" id="IPR004721">
    <property type="entry name" value="DHOdimr"/>
</dbReference>
<keyword evidence="8" id="KW-0665">Pyrimidine biosynthesis</keyword>
<comment type="similarity">
    <text evidence="3">Belongs to the metallo-dependent hydrolases superfamily. DHOase family. Class II DHOase subfamily.</text>
</comment>
<dbReference type="GO" id="GO:0046872">
    <property type="term" value="F:metal ion binding"/>
    <property type="evidence" value="ECO:0007669"/>
    <property type="project" value="UniProtKB-KW"/>
</dbReference>
<dbReference type="NCBIfam" id="TIGR00856">
    <property type="entry name" value="pyrC_dimer"/>
    <property type="match status" value="1"/>
</dbReference>
<gene>
    <name evidence="10" type="ORF">BT63DRAFT_447036</name>
</gene>
<dbReference type="PROSITE" id="PS00483">
    <property type="entry name" value="DIHYDROOROTASE_2"/>
    <property type="match status" value="1"/>
</dbReference>
<dbReference type="GO" id="GO:0006207">
    <property type="term" value="P:'de novo' pyrimidine nucleobase biosynthetic process"/>
    <property type="evidence" value="ECO:0007669"/>
    <property type="project" value="TreeGrafter"/>
</dbReference>
<evidence type="ECO:0000313" key="11">
    <source>
        <dbReference type="Proteomes" id="UP000799302"/>
    </source>
</evidence>
<protein>
    <recommendedName>
        <fullName evidence="4">dihydroorotase</fullName>
        <ecNumber evidence="4">3.5.2.3</ecNumber>
    </recommendedName>
</protein>
<feature type="domain" description="Amidohydrolase-related" evidence="9">
    <location>
        <begin position="82"/>
        <end position="180"/>
    </location>
</feature>
<dbReference type="AlphaFoldDB" id="A0A6A6UBT3"/>
<evidence type="ECO:0000256" key="3">
    <source>
        <dbReference type="ARBA" id="ARBA00005631"/>
    </source>
</evidence>
<dbReference type="SUPFAM" id="SSF51556">
    <property type="entry name" value="Metallo-dependent hydrolases"/>
    <property type="match status" value="1"/>
</dbReference>
<keyword evidence="11" id="KW-1185">Reference proteome</keyword>
<dbReference type="UniPathway" id="UPA00070">
    <property type="reaction ID" value="UER00117"/>
</dbReference>
<name>A0A6A6UBT3_9PEZI</name>
<dbReference type="GO" id="GO:0004151">
    <property type="term" value="F:dihydroorotase activity"/>
    <property type="evidence" value="ECO:0007669"/>
    <property type="project" value="UniProtKB-EC"/>
</dbReference>
<evidence type="ECO:0000256" key="1">
    <source>
        <dbReference type="ARBA" id="ARBA00001947"/>
    </source>
</evidence>
<dbReference type="PANTHER" id="PTHR43137">
    <property type="entry name" value="DIHYDROOROTASE"/>
    <property type="match status" value="1"/>
</dbReference>
<evidence type="ECO:0000256" key="6">
    <source>
        <dbReference type="ARBA" id="ARBA00022801"/>
    </source>
</evidence>